<feature type="domain" description="Carrier" evidence="1">
    <location>
        <begin position="2"/>
        <end position="80"/>
    </location>
</feature>
<dbReference type="InterPro" id="IPR009081">
    <property type="entry name" value="PP-bd_ACP"/>
</dbReference>
<dbReference type="SUPFAM" id="SSF47336">
    <property type="entry name" value="ACP-like"/>
    <property type="match status" value="1"/>
</dbReference>
<name>A0A5B8REC7_9ZZZZ</name>
<dbReference type="AlphaFoldDB" id="A0A5B8REC7"/>
<evidence type="ECO:0000259" key="1">
    <source>
        <dbReference type="PROSITE" id="PS50075"/>
    </source>
</evidence>
<dbReference type="Gene3D" id="1.10.1200.10">
    <property type="entry name" value="ACP-like"/>
    <property type="match status" value="1"/>
</dbReference>
<dbReference type="Pfam" id="PF00550">
    <property type="entry name" value="PP-binding"/>
    <property type="match status" value="1"/>
</dbReference>
<dbReference type="PROSITE" id="PS50075">
    <property type="entry name" value="CARRIER"/>
    <property type="match status" value="1"/>
</dbReference>
<gene>
    <name evidence="2" type="ORF">KBTEX_02599</name>
</gene>
<dbReference type="InterPro" id="IPR036736">
    <property type="entry name" value="ACP-like_sf"/>
</dbReference>
<reference evidence="2" key="1">
    <citation type="submission" date="2019-06" db="EMBL/GenBank/DDBJ databases">
        <authorList>
            <person name="Murdoch R.W."/>
            <person name="Fathepure B."/>
        </authorList>
    </citation>
    <scope>NUCLEOTIDE SEQUENCE</scope>
</reference>
<proteinExistence type="predicted"/>
<evidence type="ECO:0000313" key="2">
    <source>
        <dbReference type="EMBL" id="QEA06268.1"/>
    </source>
</evidence>
<dbReference type="EMBL" id="MN079133">
    <property type="protein sequence ID" value="QEA06268.1"/>
    <property type="molecule type" value="Genomic_DNA"/>
</dbReference>
<protein>
    <recommendedName>
        <fullName evidence="1">Carrier domain-containing protein</fullName>
    </recommendedName>
</protein>
<accession>A0A5B8REC7</accession>
<organism evidence="2">
    <name type="scientific">uncultured organism</name>
    <dbReference type="NCBI Taxonomy" id="155900"/>
    <lineage>
        <taxon>unclassified sequences</taxon>
        <taxon>environmental samples</taxon>
    </lineage>
</organism>
<sequence>MTQREQLRDYILENYLFTSDASALDDDASFLERGIIDSTGIMEVIDFLEERFGVQVRDEEMVPENLDSVNRICRFLERKRAAA</sequence>